<protein>
    <recommendedName>
        <fullName evidence="5">Major facilitator superfamily (MFS) profile domain-containing protein</fullName>
    </recommendedName>
</protein>
<dbReference type="InterPro" id="IPR036259">
    <property type="entry name" value="MFS_trans_sf"/>
</dbReference>
<feature type="compositionally biased region" description="Polar residues" evidence="2">
    <location>
        <begin position="423"/>
        <end position="437"/>
    </location>
</feature>
<dbReference type="InterPro" id="IPR020846">
    <property type="entry name" value="MFS_dom"/>
</dbReference>
<name>A0AA36HZY4_9DINO</name>
<dbReference type="SUPFAM" id="SSF103473">
    <property type="entry name" value="MFS general substrate transporter"/>
    <property type="match status" value="1"/>
</dbReference>
<evidence type="ECO:0000313" key="7">
    <source>
        <dbReference type="Proteomes" id="UP001178507"/>
    </source>
</evidence>
<dbReference type="PROSITE" id="PS50850">
    <property type="entry name" value="MFS"/>
    <property type="match status" value="1"/>
</dbReference>
<feature type="chain" id="PRO_5041239135" description="Major facilitator superfamily (MFS) profile domain-containing protein" evidence="4">
    <location>
        <begin position="23"/>
        <end position="437"/>
    </location>
</feature>
<sequence length="437" mass="46192">MTSTSQKLLLLAVAFTLQAVSLSPYYSYGQLFTALKQESGHASGSLALIGSLRDFTICLGSVFVASLLKRFGPARSVELGSVSLVLGMLLDSVAPSPWWLFLSYSLISGLGLAMIFCPAATLLYGRLEGWQLPVAVGLASAGGGAGTIAVNSAMEVLLKLGWRSTQQILAGAYAVLLIPCCLVLRCLLKSEGTSQTNPKQPMGCDVKALLRPFLELKFMLFSVCVLLYIATSMIPFTHLVFYARDALDYENAAGLISVAGLGSILGRISSGVLATVIPASWIFAALVLLQGGVFFWLPFCETWQLTAFSMIYGVSSGVRVALLTLVVAELFGAQRVQALYCLLGLPMGLGLVAGPPLAGLVFDLTGSYQAAFLGSGAAMVALLPLLALLFRRDQRHVGSGERDDQSVADKSVGSPKSPLAELNFQSDSEGPQENSLA</sequence>
<dbReference type="InterPro" id="IPR050327">
    <property type="entry name" value="Proton-linked_MCT"/>
</dbReference>
<evidence type="ECO:0000256" key="4">
    <source>
        <dbReference type="SAM" id="SignalP"/>
    </source>
</evidence>
<keyword evidence="7" id="KW-1185">Reference proteome</keyword>
<feature type="transmembrane region" description="Helical" evidence="3">
    <location>
        <begin position="281"/>
        <end position="299"/>
    </location>
</feature>
<comment type="subcellular location">
    <subcellularLocation>
        <location evidence="1">Membrane</location>
        <topology evidence="1">Multi-pass membrane protein</topology>
    </subcellularLocation>
</comment>
<feature type="transmembrane region" description="Helical" evidence="3">
    <location>
        <begin position="305"/>
        <end position="327"/>
    </location>
</feature>
<reference evidence="6" key="1">
    <citation type="submission" date="2023-08" db="EMBL/GenBank/DDBJ databases">
        <authorList>
            <person name="Chen Y."/>
            <person name="Shah S."/>
            <person name="Dougan E. K."/>
            <person name="Thang M."/>
            <person name="Chan C."/>
        </authorList>
    </citation>
    <scope>NUCLEOTIDE SEQUENCE</scope>
</reference>
<feature type="transmembrane region" description="Helical" evidence="3">
    <location>
        <begin position="46"/>
        <end position="68"/>
    </location>
</feature>
<feature type="domain" description="Major facilitator superfamily (MFS) profile" evidence="5">
    <location>
        <begin position="7"/>
        <end position="395"/>
    </location>
</feature>
<evidence type="ECO:0000256" key="1">
    <source>
        <dbReference type="ARBA" id="ARBA00004141"/>
    </source>
</evidence>
<accession>A0AA36HZY4</accession>
<evidence type="ECO:0000256" key="2">
    <source>
        <dbReference type="SAM" id="MobiDB-lite"/>
    </source>
</evidence>
<dbReference type="Pfam" id="PF07690">
    <property type="entry name" value="MFS_1"/>
    <property type="match status" value="1"/>
</dbReference>
<evidence type="ECO:0000256" key="3">
    <source>
        <dbReference type="SAM" id="Phobius"/>
    </source>
</evidence>
<organism evidence="6 7">
    <name type="scientific">Effrenium voratum</name>
    <dbReference type="NCBI Taxonomy" id="2562239"/>
    <lineage>
        <taxon>Eukaryota</taxon>
        <taxon>Sar</taxon>
        <taxon>Alveolata</taxon>
        <taxon>Dinophyceae</taxon>
        <taxon>Suessiales</taxon>
        <taxon>Symbiodiniaceae</taxon>
        <taxon>Effrenium</taxon>
    </lineage>
</organism>
<keyword evidence="3" id="KW-1133">Transmembrane helix</keyword>
<feature type="transmembrane region" description="Helical" evidence="3">
    <location>
        <begin position="253"/>
        <end position="274"/>
    </location>
</feature>
<feature type="transmembrane region" description="Helical" evidence="3">
    <location>
        <begin position="132"/>
        <end position="150"/>
    </location>
</feature>
<dbReference type="Proteomes" id="UP001178507">
    <property type="component" value="Unassembled WGS sequence"/>
</dbReference>
<dbReference type="GO" id="GO:0016020">
    <property type="term" value="C:membrane"/>
    <property type="evidence" value="ECO:0007669"/>
    <property type="project" value="UniProtKB-SubCell"/>
</dbReference>
<feature type="transmembrane region" description="Helical" evidence="3">
    <location>
        <begin position="368"/>
        <end position="390"/>
    </location>
</feature>
<feature type="signal peptide" evidence="4">
    <location>
        <begin position="1"/>
        <end position="22"/>
    </location>
</feature>
<feature type="transmembrane region" description="Helical" evidence="3">
    <location>
        <begin position="218"/>
        <end position="241"/>
    </location>
</feature>
<dbReference type="GO" id="GO:0022857">
    <property type="term" value="F:transmembrane transporter activity"/>
    <property type="evidence" value="ECO:0007669"/>
    <property type="project" value="InterPro"/>
</dbReference>
<feature type="compositionally biased region" description="Basic and acidic residues" evidence="2">
    <location>
        <begin position="398"/>
        <end position="407"/>
    </location>
</feature>
<dbReference type="AlphaFoldDB" id="A0AA36HZY4"/>
<dbReference type="PANTHER" id="PTHR11360">
    <property type="entry name" value="MONOCARBOXYLATE TRANSPORTER"/>
    <property type="match status" value="1"/>
</dbReference>
<feature type="transmembrane region" description="Helical" evidence="3">
    <location>
        <begin position="339"/>
        <end position="362"/>
    </location>
</feature>
<keyword evidence="3" id="KW-0812">Transmembrane</keyword>
<dbReference type="EMBL" id="CAUJNA010000547">
    <property type="protein sequence ID" value="CAJ1378491.1"/>
    <property type="molecule type" value="Genomic_DNA"/>
</dbReference>
<gene>
    <name evidence="6" type="ORF">EVOR1521_LOCUS7022</name>
</gene>
<feature type="transmembrane region" description="Helical" evidence="3">
    <location>
        <begin position="106"/>
        <end position="125"/>
    </location>
</feature>
<feature type="transmembrane region" description="Helical" evidence="3">
    <location>
        <begin position="170"/>
        <end position="188"/>
    </location>
</feature>
<dbReference type="PANTHER" id="PTHR11360:SF284">
    <property type="entry name" value="EG:103B4.3 PROTEIN-RELATED"/>
    <property type="match status" value="1"/>
</dbReference>
<evidence type="ECO:0000313" key="6">
    <source>
        <dbReference type="EMBL" id="CAJ1378491.1"/>
    </source>
</evidence>
<dbReference type="Gene3D" id="1.20.1250.20">
    <property type="entry name" value="MFS general substrate transporter like domains"/>
    <property type="match status" value="2"/>
</dbReference>
<evidence type="ECO:0000259" key="5">
    <source>
        <dbReference type="PROSITE" id="PS50850"/>
    </source>
</evidence>
<comment type="caution">
    <text evidence="6">The sequence shown here is derived from an EMBL/GenBank/DDBJ whole genome shotgun (WGS) entry which is preliminary data.</text>
</comment>
<feature type="region of interest" description="Disordered" evidence="2">
    <location>
        <begin position="398"/>
        <end position="437"/>
    </location>
</feature>
<keyword evidence="3" id="KW-0472">Membrane</keyword>
<feature type="transmembrane region" description="Helical" evidence="3">
    <location>
        <begin position="80"/>
        <end position="100"/>
    </location>
</feature>
<keyword evidence="4" id="KW-0732">Signal</keyword>
<proteinExistence type="predicted"/>
<dbReference type="InterPro" id="IPR011701">
    <property type="entry name" value="MFS"/>
</dbReference>